<dbReference type="InterPro" id="IPR016187">
    <property type="entry name" value="CTDL_fold"/>
</dbReference>
<name>A0ABS1E331_9GAMM</name>
<accession>A0ABS1E331</accession>
<dbReference type="InterPro" id="IPR005532">
    <property type="entry name" value="SUMF_dom"/>
</dbReference>
<sequence length="184" mass="20519">MRLARRPATNAEWLAFMHAGGYEEPSLWDEAGWRWRRRHGVVHPATWACHAGGRYTWLGPEGPQPLAPQAPVTGISHHEAQAFSRWAGARLPTEPEWEAACRGGLLDGVGGAWEWTATPLHPYPGFQAFPYAGYSVPWFDGGHWVARGASPLTEPSVRRPSFRNFFEAHVRHCFAGVRLAWEGG</sequence>
<evidence type="ECO:0000313" key="3">
    <source>
        <dbReference type="Proteomes" id="UP000738126"/>
    </source>
</evidence>
<keyword evidence="3" id="KW-1185">Reference proteome</keyword>
<dbReference type="EMBL" id="NRSH01000027">
    <property type="protein sequence ID" value="MBK1726186.1"/>
    <property type="molecule type" value="Genomic_DNA"/>
</dbReference>
<evidence type="ECO:0000259" key="1">
    <source>
        <dbReference type="Pfam" id="PF03781"/>
    </source>
</evidence>
<proteinExistence type="predicted"/>
<dbReference type="Gene3D" id="3.90.1580.10">
    <property type="entry name" value="paralog of FGE (formylglycine-generating enzyme)"/>
    <property type="match status" value="2"/>
</dbReference>
<organism evidence="2 3">
    <name type="scientific">Halorhodospira neutriphila</name>
    <dbReference type="NCBI Taxonomy" id="168379"/>
    <lineage>
        <taxon>Bacteria</taxon>
        <taxon>Pseudomonadati</taxon>
        <taxon>Pseudomonadota</taxon>
        <taxon>Gammaproteobacteria</taxon>
        <taxon>Chromatiales</taxon>
        <taxon>Ectothiorhodospiraceae</taxon>
        <taxon>Halorhodospira</taxon>
    </lineage>
</organism>
<evidence type="ECO:0000313" key="2">
    <source>
        <dbReference type="EMBL" id="MBK1726186.1"/>
    </source>
</evidence>
<dbReference type="SUPFAM" id="SSF56436">
    <property type="entry name" value="C-type lectin-like"/>
    <property type="match status" value="1"/>
</dbReference>
<feature type="domain" description="Sulfatase-modifying factor enzyme-like" evidence="1">
    <location>
        <begin position="3"/>
        <end position="105"/>
    </location>
</feature>
<protein>
    <recommendedName>
        <fullName evidence="1">Sulfatase-modifying factor enzyme-like domain-containing protein</fullName>
    </recommendedName>
</protein>
<dbReference type="Pfam" id="PF03781">
    <property type="entry name" value="FGE-sulfatase"/>
    <property type="match status" value="1"/>
</dbReference>
<reference evidence="2 3" key="1">
    <citation type="journal article" date="2020" name="Microorganisms">
        <title>Osmotic Adaptation and Compatible Solute Biosynthesis of Phototrophic Bacteria as Revealed from Genome Analyses.</title>
        <authorList>
            <person name="Imhoff J.F."/>
            <person name="Rahn T."/>
            <person name="Kunzel S."/>
            <person name="Keller A."/>
            <person name="Neulinger S.C."/>
        </authorList>
    </citation>
    <scope>NUCLEOTIDE SEQUENCE [LARGE SCALE GENOMIC DNA]</scope>
    <source>
        <strain evidence="2 3">DSM 15116</strain>
    </source>
</reference>
<dbReference type="InterPro" id="IPR051043">
    <property type="entry name" value="Sulfatase_Mod_Factor_Kinase"/>
</dbReference>
<gene>
    <name evidence="2" type="ORF">CKO13_03930</name>
</gene>
<dbReference type="PANTHER" id="PTHR23150:SF36">
    <property type="entry name" value="HERCYNINE OXYGENASE"/>
    <property type="match status" value="1"/>
</dbReference>
<comment type="caution">
    <text evidence="2">The sequence shown here is derived from an EMBL/GenBank/DDBJ whole genome shotgun (WGS) entry which is preliminary data.</text>
</comment>
<dbReference type="InterPro" id="IPR042095">
    <property type="entry name" value="SUMF_sf"/>
</dbReference>
<dbReference type="PANTHER" id="PTHR23150">
    <property type="entry name" value="SULFATASE MODIFYING FACTOR 1, 2"/>
    <property type="match status" value="1"/>
</dbReference>
<dbReference type="Proteomes" id="UP000738126">
    <property type="component" value="Unassembled WGS sequence"/>
</dbReference>